<evidence type="ECO:0000313" key="3">
    <source>
        <dbReference type="EMBL" id="KZS46358.1"/>
    </source>
</evidence>
<feature type="chain" id="PRO_5039616139" evidence="2">
    <location>
        <begin position="25"/>
        <end position="152"/>
    </location>
</feature>
<feature type="signal peptide" evidence="2">
    <location>
        <begin position="1"/>
        <end position="24"/>
    </location>
</feature>
<gene>
    <name evidence="3" type="ORF">AWU65_10750</name>
</gene>
<keyword evidence="1" id="KW-0812">Transmembrane</keyword>
<evidence type="ECO:0000256" key="1">
    <source>
        <dbReference type="SAM" id="Phobius"/>
    </source>
</evidence>
<evidence type="ECO:0000256" key="2">
    <source>
        <dbReference type="SAM" id="SignalP"/>
    </source>
</evidence>
<dbReference type="OrthoDB" id="2357153at2"/>
<keyword evidence="1" id="KW-0472">Membrane</keyword>
<keyword evidence="4" id="KW-1185">Reference proteome</keyword>
<dbReference type="EMBL" id="LWMH01000001">
    <property type="protein sequence ID" value="KZS46358.1"/>
    <property type="molecule type" value="Genomic_DNA"/>
</dbReference>
<evidence type="ECO:0000313" key="4">
    <source>
        <dbReference type="Proteomes" id="UP000076796"/>
    </source>
</evidence>
<dbReference type="RefSeq" id="WP_063478263.1">
    <property type="nucleotide sequence ID" value="NZ_CP147845.1"/>
</dbReference>
<protein>
    <submittedName>
        <fullName evidence="3">Uncharacterized protein</fullName>
    </submittedName>
</protein>
<keyword evidence="2" id="KW-0732">Signal</keyword>
<proteinExistence type="predicted"/>
<organism evidence="3 4">
    <name type="scientific">Paenibacillus glucanolyticus</name>
    <dbReference type="NCBI Taxonomy" id="59843"/>
    <lineage>
        <taxon>Bacteria</taxon>
        <taxon>Bacillati</taxon>
        <taxon>Bacillota</taxon>
        <taxon>Bacilli</taxon>
        <taxon>Bacillales</taxon>
        <taxon>Paenibacillaceae</taxon>
        <taxon>Paenibacillus</taxon>
    </lineage>
</organism>
<keyword evidence="1" id="KW-1133">Transmembrane helix</keyword>
<reference evidence="3" key="1">
    <citation type="journal article" date="2016" name="Genome Announc.">
        <title>Draft genomes of two strains of Paenibacillus glucanolyticus with capability to degrade lignocellulose.</title>
        <authorList>
            <person name="Mathews S.L."/>
            <person name="Pawlak J."/>
            <person name="Grunden A.M."/>
        </authorList>
    </citation>
    <scope>NUCLEOTIDE SEQUENCE [LARGE SCALE GENOMIC DNA]</scope>
    <source>
        <strain evidence="3">SLM1</strain>
    </source>
</reference>
<dbReference type="Proteomes" id="UP000076796">
    <property type="component" value="Unassembled WGS sequence"/>
</dbReference>
<dbReference type="GeneID" id="97558339"/>
<accession>A0A163J4P7</accession>
<dbReference type="STRING" id="59843.A3958_10330"/>
<sequence length="152" mass="16754">MNWYVKIWLISLLLLPVCSSTAAASWAYSFVVNDGKIYVMSEDRVEASTLGDVVGKVTYYSDREGTYSGNFSNAYPKGTQYYAVKGIATETAIAVETTEGYLLAQYEGEYGGGAHTPWQVIKDWIAAGLILLIVVCVAVVVRKKMKDGSYRH</sequence>
<comment type="caution">
    <text evidence="3">The sequence shown here is derived from an EMBL/GenBank/DDBJ whole genome shotgun (WGS) entry which is preliminary data.</text>
</comment>
<name>A0A163J4P7_9BACL</name>
<feature type="transmembrane region" description="Helical" evidence="1">
    <location>
        <begin position="124"/>
        <end position="141"/>
    </location>
</feature>
<dbReference type="AlphaFoldDB" id="A0A163J4P7"/>